<feature type="transmembrane region" description="Helical" evidence="13">
    <location>
        <begin position="167"/>
        <end position="183"/>
    </location>
</feature>
<keyword evidence="5 13" id="KW-0812">Transmembrane</keyword>
<evidence type="ECO:0000256" key="12">
    <source>
        <dbReference type="ARBA" id="ARBA00034430"/>
    </source>
</evidence>
<dbReference type="Proteomes" id="UP001301797">
    <property type="component" value="Chromosome"/>
</dbReference>
<sequence length="212" mass="24118">MRGFKYISSELHKGRLEALTDGIYAIALTLGVLSIDVSDLPTGTTVANLGNSLIRLEPQIFHYGIAFFILASFWMAHHRQTNYIRSVDEIYIWLSVISLFFVSLVPFSVQLVGDYPASFPAVFIYSLNMFLIGFLNTCGWYHATRDHRLIVDDFPESRVVRSVKKSLTVPLISVFVIIFALFVNPLYSTVFYFLIPAIGFLIVYKEKKGKQE</sequence>
<keyword evidence="8 13" id="KW-1133">Transmembrane helix</keyword>
<name>A0AA97FDN8_9EURY</name>
<keyword evidence="4" id="KW-0633">Potassium transport</keyword>
<evidence type="ECO:0000256" key="3">
    <source>
        <dbReference type="ARBA" id="ARBA00022448"/>
    </source>
</evidence>
<keyword evidence="6" id="KW-0631">Potassium channel</keyword>
<dbReference type="GO" id="GO:0015252">
    <property type="term" value="F:proton channel activity"/>
    <property type="evidence" value="ECO:0007669"/>
    <property type="project" value="InterPro"/>
</dbReference>
<gene>
    <name evidence="14" type="ORF">F1737_02030</name>
</gene>
<feature type="transmembrane region" description="Helical" evidence="13">
    <location>
        <begin position="60"/>
        <end position="78"/>
    </location>
</feature>
<feature type="transmembrane region" description="Helical" evidence="13">
    <location>
        <begin position="121"/>
        <end position="141"/>
    </location>
</feature>
<keyword evidence="7" id="KW-0630">Potassium</keyword>
<accession>A0AA97FDN8</accession>
<keyword evidence="10 13" id="KW-0472">Membrane</keyword>
<dbReference type="Pfam" id="PF06736">
    <property type="entry name" value="TMEM175"/>
    <property type="match status" value="1"/>
</dbReference>
<dbReference type="EMBL" id="CP043875">
    <property type="protein sequence ID" value="WOF15546.1"/>
    <property type="molecule type" value="Genomic_DNA"/>
</dbReference>
<evidence type="ECO:0000313" key="15">
    <source>
        <dbReference type="Proteomes" id="UP001301797"/>
    </source>
</evidence>
<dbReference type="KEGG" id="mefw:F1737_02030"/>
<reference evidence="14 15" key="1">
    <citation type="submission" date="2019-09" db="EMBL/GenBank/DDBJ databases">
        <title>The complete genome of Methanoplanus sp. FWC-SCC4.</title>
        <authorList>
            <person name="Chen S.-C."/>
            <person name="Zhou Y.-Z."/>
            <person name="Lai M.-C."/>
        </authorList>
    </citation>
    <scope>NUCLEOTIDE SEQUENCE [LARGE SCALE GENOMIC DNA]</scope>
    <source>
        <strain evidence="14 15">FWC-SCC4</strain>
    </source>
</reference>
<evidence type="ECO:0000256" key="9">
    <source>
        <dbReference type="ARBA" id="ARBA00023065"/>
    </source>
</evidence>
<evidence type="ECO:0000256" key="2">
    <source>
        <dbReference type="ARBA" id="ARBA00006920"/>
    </source>
</evidence>
<keyword evidence="3" id="KW-0813">Transport</keyword>
<evidence type="ECO:0000256" key="7">
    <source>
        <dbReference type="ARBA" id="ARBA00022958"/>
    </source>
</evidence>
<feature type="transmembrane region" description="Helical" evidence="13">
    <location>
        <begin position="21"/>
        <end position="40"/>
    </location>
</feature>
<dbReference type="RefSeq" id="WP_317137119.1">
    <property type="nucleotide sequence ID" value="NZ_CP043875.1"/>
</dbReference>
<evidence type="ECO:0000256" key="10">
    <source>
        <dbReference type="ARBA" id="ARBA00023136"/>
    </source>
</evidence>
<comment type="similarity">
    <text evidence="2">Belongs to the TMEM175 family.</text>
</comment>
<evidence type="ECO:0000256" key="13">
    <source>
        <dbReference type="SAM" id="Phobius"/>
    </source>
</evidence>
<evidence type="ECO:0000256" key="6">
    <source>
        <dbReference type="ARBA" id="ARBA00022826"/>
    </source>
</evidence>
<dbReference type="PANTHER" id="PTHR31462">
    <property type="entry name" value="ENDOSOMAL/LYSOSOMAL POTASSIUM CHANNEL TMEM175"/>
    <property type="match status" value="1"/>
</dbReference>
<keyword evidence="11" id="KW-0407">Ion channel</keyword>
<keyword evidence="15" id="KW-1185">Reference proteome</keyword>
<dbReference type="AlphaFoldDB" id="A0AA97FDN8"/>
<evidence type="ECO:0000256" key="11">
    <source>
        <dbReference type="ARBA" id="ARBA00023303"/>
    </source>
</evidence>
<evidence type="ECO:0000256" key="8">
    <source>
        <dbReference type="ARBA" id="ARBA00022989"/>
    </source>
</evidence>
<keyword evidence="9" id="KW-0406">Ion transport</keyword>
<dbReference type="GeneID" id="85228909"/>
<feature type="transmembrane region" description="Helical" evidence="13">
    <location>
        <begin position="90"/>
        <end position="109"/>
    </location>
</feature>
<evidence type="ECO:0000256" key="1">
    <source>
        <dbReference type="ARBA" id="ARBA00004141"/>
    </source>
</evidence>
<dbReference type="GO" id="GO:0005267">
    <property type="term" value="F:potassium channel activity"/>
    <property type="evidence" value="ECO:0007669"/>
    <property type="project" value="UniProtKB-KW"/>
</dbReference>
<protein>
    <submittedName>
        <fullName evidence="14">DUF1211 domain-containing protein</fullName>
    </submittedName>
</protein>
<organism evidence="14 15">
    <name type="scientific">Methanochimaera problematica</name>
    <dbReference type="NCBI Taxonomy" id="2609417"/>
    <lineage>
        <taxon>Archaea</taxon>
        <taxon>Methanobacteriati</taxon>
        <taxon>Methanobacteriota</taxon>
        <taxon>Stenosarchaea group</taxon>
        <taxon>Methanomicrobia</taxon>
        <taxon>Methanomicrobiales</taxon>
        <taxon>Methanomicrobiaceae</taxon>
        <taxon>Methanochimaera</taxon>
    </lineage>
</organism>
<proteinExistence type="inferred from homology"/>
<comment type="catalytic activity">
    <reaction evidence="12">
        <text>K(+)(in) = K(+)(out)</text>
        <dbReference type="Rhea" id="RHEA:29463"/>
        <dbReference type="ChEBI" id="CHEBI:29103"/>
    </reaction>
</comment>
<comment type="subcellular location">
    <subcellularLocation>
        <location evidence="1">Membrane</location>
        <topology evidence="1">Multi-pass membrane protein</topology>
    </subcellularLocation>
</comment>
<evidence type="ECO:0000313" key="14">
    <source>
        <dbReference type="EMBL" id="WOF15546.1"/>
    </source>
</evidence>
<dbReference type="InterPro" id="IPR010617">
    <property type="entry name" value="TMEM175-like"/>
</dbReference>
<evidence type="ECO:0000256" key="5">
    <source>
        <dbReference type="ARBA" id="ARBA00022692"/>
    </source>
</evidence>
<dbReference type="PANTHER" id="PTHR31462:SF5">
    <property type="entry name" value="ENDOSOMAL_LYSOSOMAL PROTON CHANNEL TMEM175"/>
    <property type="match status" value="1"/>
</dbReference>
<dbReference type="GO" id="GO:0016020">
    <property type="term" value="C:membrane"/>
    <property type="evidence" value="ECO:0007669"/>
    <property type="project" value="UniProtKB-SubCell"/>
</dbReference>
<evidence type="ECO:0000256" key="4">
    <source>
        <dbReference type="ARBA" id="ARBA00022538"/>
    </source>
</evidence>
<feature type="transmembrane region" description="Helical" evidence="13">
    <location>
        <begin position="189"/>
        <end position="204"/>
    </location>
</feature>